<comment type="function">
    <text evidence="10">Forms passive diffusion pores that allow small molecular weight hydrophilic materials across the outer membrane.</text>
</comment>
<comment type="caution">
    <text evidence="11">The sequence shown here is derived from an EMBL/GenBank/DDBJ whole genome shotgun (WGS) entry which is preliminary data.</text>
</comment>
<dbReference type="AlphaFoldDB" id="A0AA95AHF8"/>
<comment type="domain">
    <text evidence="10">Consists of 16-stranded beta-barrel sheets, with large surface-exposed loops, that form a transmembrane pore at the center of each barrel. The pore is partially ocluded by a peptide loop that folds into the pore lumen.</text>
</comment>
<feature type="chain" id="PRO_5041515401" description="Porin" evidence="10">
    <location>
        <begin position="23"/>
        <end position="384"/>
    </location>
</feature>
<keyword evidence="3 10" id="KW-1134">Transmembrane beta strand</keyword>
<evidence type="ECO:0000256" key="10">
    <source>
        <dbReference type="RuleBase" id="RU364005"/>
    </source>
</evidence>
<feature type="signal peptide" evidence="10">
    <location>
        <begin position="1"/>
        <end position="22"/>
    </location>
</feature>
<evidence type="ECO:0000256" key="1">
    <source>
        <dbReference type="ARBA" id="ARBA00009521"/>
    </source>
</evidence>
<dbReference type="GO" id="GO:0006811">
    <property type="term" value="P:monoatomic ion transport"/>
    <property type="evidence" value="ECO:0007669"/>
    <property type="project" value="UniProtKB-KW"/>
</dbReference>
<evidence type="ECO:0000313" key="11">
    <source>
        <dbReference type="EMBL" id="TRA87444.1"/>
    </source>
</evidence>
<evidence type="ECO:0000256" key="6">
    <source>
        <dbReference type="ARBA" id="ARBA00023065"/>
    </source>
</evidence>
<dbReference type="GO" id="GO:0009279">
    <property type="term" value="C:cell outer membrane"/>
    <property type="evidence" value="ECO:0007669"/>
    <property type="project" value="UniProtKB-SubCell"/>
</dbReference>
<keyword evidence="9 10" id="KW-0998">Cell outer membrane</keyword>
<keyword evidence="5 10" id="KW-0732">Signal</keyword>
<dbReference type="Pfam" id="PF02530">
    <property type="entry name" value="Porin_2"/>
    <property type="match status" value="1"/>
</dbReference>
<evidence type="ECO:0000256" key="7">
    <source>
        <dbReference type="ARBA" id="ARBA00023114"/>
    </source>
</evidence>
<evidence type="ECO:0000313" key="12">
    <source>
        <dbReference type="Proteomes" id="UP000320858"/>
    </source>
</evidence>
<dbReference type="InterPro" id="IPR003684">
    <property type="entry name" value="Porin_alphabac"/>
</dbReference>
<keyword evidence="7 10" id="KW-0626">Porin</keyword>
<protein>
    <recommendedName>
        <fullName evidence="10">Porin</fullName>
    </recommendedName>
</protein>
<comment type="subcellular location">
    <subcellularLocation>
        <location evidence="10">Cell outer membrane</location>
        <topology evidence="10">Multi-pass membrane protein</topology>
    </subcellularLocation>
</comment>
<reference evidence="11 12" key="1">
    <citation type="journal article" date="2019" name="Appl. Microbiol. Biotechnol.">
        <title>Differential efficiency of wild type rhizogenic strains for rol gene transformation of plants.</title>
        <authorList>
            <person name="Desmet S."/>
            <person name="De Keyser E."/>
            <person name="Van Vaerenbergh J."/>
            <person name="Baeyen S."/>
            <person name="Van Huylenbroeck J."/>
            <person name="Geelen D."/>
            <person name="Dhooghe E."/>
        </authorList>
    </citation>
    <scope>NUCLEOTIDE SEQUENCE [LARGE SCALE GENOMIC DNA]</scope>
    <source>
        <strain evidence="11 12">B 4.1</strain>
    </source>
</reference>
<evidence type="ECO:0000256" key="3">
    <source>
        <dbReference type="ARBA" id="ARBA00022452"/>
    </source>
</evidence>
<organism evidence="11 12">
    <name type="scientific">Rhizobium rhizogenes</name>
    <name type="common">Agrobacterium rhizogenes</name>
    <dbReference type="NCBI Taxonomy" id="359"/>
    <lineage>
        <taxon>Bacteria</taxon>
        <taxon>Pseudomonadati</taxon>
        <taxon>Pseudomonadota</taxon>
        <taxon>Alphaproteobacteria</taxon>
        <taxon>Hyphomicrobiales</taxon>
        <taxon>Rhizobiaceae</taxon>
        <taxon>Rhizobium/Agrobacterium group</taxon>
        <taxon>Rhizobium</taxon>
    </lineage>
</organism>
<keyword evidence="6 10" id="KW-0406">Ion transport</keyword>
<comment type="similarity">
    <text evidence="1 10">Belongs to the alphaproteobacteria porin family.</text>
</comment>
<dbReference type="Proteomes" id="UP000320858">
    <property type="component" value="Unassembled WGS sequence"/>
</dbReference>
<dbReference type="SUPFAM" id="SSF56935">
    <property type="entry name" value="Porins"/>
    <property type="match status" value="1"/>
</dbReference>
<evidence type="ECO:0000256" key="4">
    <source>
        <dbReference type="ARBA" id="ARBA00022692"/>
    </source>
</evidence>
<dbReference type="GO" id="GO:0046930">
    <property type="term" value="C:pore complex"/>
    <property type="evidence" value="ECO:0007669"/>
    <property type="project" value="UniProtKB-KW"/>
</dbReference>
<dbReference type="GO" id="GO:0015288">
    <property type="term" value="F:porin activity"/>
    <property type="evidence" value="ECO:0007669"/>
    <property type="project" value="UniProtKB-KW"/>
</dbReference>
<accession>A0AA95AHF8</accession>
<keyword evidence="2 10" id="KW-0813">Transport</keyword>
<dbReference type="EMBL" id="SGOB01000004">
    <property type="protein sequence ID" value="TRA87444.1"/>
    <property type="molecule type" value="Genomic_DNA"/>
</dbReference>
<proteinExistence type="inferred from homology"/>
<keyword evidence="4 10" id="KW-0812">Transmembrane</keyword>
<gene>
    <name evidence="11" type="ORF">EXN24_18950</name>
</gene>
<sequence length="384" mass="40692">MNIKSLLIGSAAALAAVSGAQAADAIVAAEPEPMEYVRVCDAFGTGFFYIPGTETCLKFDGYVRFQTDFGRDKSGRSDWDTFTRAQFNIDTRTDTELGALRGYIGFQGNADRGANSVSSTDGSSVFVDQAFIELAGIKVGKFTSWWDDGLSGETDVLSTNAKFNSARYIYDAGSFWAGVSVDELEGTRTQFGRLTGGTVTSGITGKVYSVRARESDNNFGIAGGLGAKFGAATLQLIGGYDTKLEEGALRLIATADIGPGKLGLAGVWASGANAYYAESEWAVAAEYAIAASEKLTITPSIQYSGNMARTGTALTGYSTDVSGGDLTESYKVTNSWGNADELRAGVTVDYKITDGFSAKVGATYVDRDFVAEQWTGLVRLQRGF</sequence>
<dbReference type="RefSeq" id="WP_111801913.1">
    <property type="nucleotide sequence ID" value="NZ_SGOB01000004.1"/>
</dbReference>
<keyword evidence="8 10" id="KW-0472">Membrane</keyword>
<name>A0AA95AHF8_RHIRH</name>
<evidence type="ECO:0000256" key="5">
    <source>
        <dbReference type="ARBA" id="ARBA00022729"/>
    </source>
</evidence>
<evidence type="ECO:0000256" key="9">
    <source>
        <dbReference type="ARBA" id="ARBA00023237"/>
    </source>
</evidence>
<evidence type="ECO:0000256" key="8">
    <source>
        <dbReference type="ARBA" id="ARBA00023136"/>
    </source>
</evidence>
<evidence type="ECO:0000256" key="2">
    <source>
        <dbReference type="ARBA" id="ARBA00022448"/>
    </source>
</evidence>